<dbReference type="EMBL" id="LR796418">
    <property type="protein sequence ID" value="CAB4143762.1"/>
    <property type="molecule type" value="Genomic_DNA"/>
</dbReference>
<dbReference type="EMBL" id="LR796737">
    <property type="protein sequence ID" value="CAB4163011.1"/>
    <property type="molecule type" value="Genomic_DNA"/>
</dbReference>
<evidence type="ECO:0000313" key="2">
    <source>
        <dbReference type="EMBL" id="CAB4163011.1"/>
    </source>
</evidence>
<sequence>MSILDTYSFILQYIQPTCTGYSNKEFDIKSKDYAFANSSTTPSCSSVERLKSVDSKNSVFPCPYTFSSASAFSECSFYVPNIELLKSSNLVVPFVDSAVNLDLIKYTSLNPGKTHGYLICNPLESKIFLGFAADKHDDLEAFKVYDLFVKDFSYNKYFPEEIPQTSVDEKPKNVSYLNSLLGVS</sequence>
<proteinExistence type="predicted"/>
<reference evidence="2" key="1">
    <citation type="submission" date="2020-04" db="EMBL/GenBank/DDBJ databases">
        <authorList>
            <person name="Chiriac C."/>
            <person name="Salcher M."/>
            <person name="Ghai R."/>
            <person name="Kavagutti S V."/>
        </authorList>
    </citation>
    <scope>NUCLEOTIDE SEQUENCE</scope>
</reference>
<evidence type="ECO:0000313" key="1">
    <source>
        <dbReference type="EMBL" id="CAB4143762.1"/>
    </source>
</evidence>
<accession>A0A6J5P0X9</accession>
<gene>
    <name evidence="1" type="ORF">UFOVP436_228</name>
    <name evidence="2" type="ORF">UFOVP784_228</name>
</gene>
<protein>
    <submittedName>
        <fullName evidence="2">Uncharacterized protein</fullName>
    </submittedName>
</protein>
<organism evidence="2">
    <name type="scientific">uncultured Caudovirales phage</name>
    <dbReference type="NCBI Taxonomy" id="2100421"/>
    <lineage>
        <taxon>Viruses</taxon>
        <taxon>Duplodnaviria</taxon>
        <taxon>Heunggongvirae</taxon>
        <taxon>Uroviricota</taxon>
        <taxon>Caudoviricetes</taxon>
        <taxon>Peduoviridae</taxon>
        <taxon>Maltschvirus</taxon>
        <taxon>Maltschvirus maltsch</taxon>
    </lineage>
</organism>
<name>A0A6J5P0X9_9CAUD</name>